<accession>A0A419A6R5</accession>
<evidence type="ECO:0000313" key="1">
    <source>
        <dbReference type="EMBL" id="RJL15838.1"/>
    </source>
</evidence>
<evidence type="ECO:0000313" key="2">
    <source>
        <dbReference type="Proteomes" id="UP000283587"/>
    </source>
</evidence>
<comment type="caution">
    <text evidence="1">The sequence shown here is derived from an EMBL/GenBank/DDBJ whole genome shotgun (WGS) entry which is preliminary data.</text>
</comment>
<dbReference type="Proteomes" id="UP000283587">
    <property type="component" value="Unassembled WGS sequence"/>
</dbReference>
<keyword evidence="2" id="KW-1185">Reference proteome</keyword>
<dbReference type="EMBL" id="QZEW01000038">
    <property type="protein sequence ID" value="RJL15838.1"/>
    <property type="molecule type" value="Genomic_DNA"/>
</dbReference>
<reference evidence="2" key="1">
    <citation type="submission" date="2018-09" db="EMBL/GenBank/DDBJ databases">
        <title>Paracoccus onubensis nov. sp. a moderate halophilic bacterium isolated from Gruta de las Maravillas (Aracena, Spain).</title>
        <authorList>
            <person name="Jurado V."/>
            <person name="Gutierrez-Patricio S."/>
            <person name="Gonzalez-Pimentel J.L."/>
            <person name="Miller A.Z."/>
            <person name="Laiz L."/>
            <person name="Saiz-Jimenez C."/>
        </authorList>
    </citation>
    <scope>NUCLEOTIDE SEQUENCE [LARGE SCALE GENOMIC DNA]</scope>
    <source>
        <strain evidence="2">DSM 26381</strain>
    </source>
</reference>
<dbReference type="AlphaFoldDB" id="A0A419A6R5"/>
<sequence length="149" mass="16610">MFSGLLDALARHAETERDLQGIDIWDVACRHWLTDAENAFTDVATLLSAIQRERPFRVEDLLLQRAARLIDAMIGSEEPGMFQRLHYLLPRLDGQLYRPGNGPITEPVRQMLRTARGLIDELASLQLYAETNGDEIGGPAPEPCAELAA</sequence>
<proteinExistence type="predicted"/>
<organism evidence="1 2">
    <name type="scientific">Paracoccus siganidrum</name>
    <dbReference type="NCBI Taxonomy" id="1276757"/>
    <lineage>
        <taxon>Bacteria</taxon>
        <taxon>Pseudomonadati</taxon>
        <taxon>Pseudomonadota</taxon>
        <taxon>Alphaproteobacteria</taxon>
        <taxon>Rhodobacterales</taxon>
        <taxon>Paracoccaceae</taxon>
        <taxon>Paracoccus</taxon>
    </lineage>
</organism>
<gene>
    <name evidence="1" type="ORF">D3P05_10675</name>
</gene>
<name>A0A419A6R5_9RHOB</name>
<protein>
    <submittedName>
        <fullName evidence="1">Uncharacterized protein</fullName>
    </submittedName>
</protein>